<dbReference type="InterPro" id="IPR005650">
    <property type="entry name" value="BlaI_family"/>
</dbReference>
<keyword evidence="4" id="KW-0804">Transcription</keyword>
<evidence type="ECO:0000256" key="1">
    <source>
        <dbReference type="ARBA" id="ARBA00011046"/>
    </source>
</evidence>
<proteinExistence type="inferred from homology"/>
<dbReference type="Pfam" id="PF03965">
    <property type="entry name" value="Penicillinase_R"/>
    <property type="match status" value="1"/>
</dbReference>
<dbReference type="AlphaFoldDB" id="A0A1D8GEY4"/>
<evidence type="ECO:0000313" key="6">
    <source>
        <dbReference type="Proteomes" id="UP000095743"/>
    </source>
</evidence>
<dbReference type="PIRSF" id="PIRSF019455">
    <property type="entry name" value="CopR_AtkY"/>
    <property type="match status" value="1"/>
</dbReference>
<protein>
    <submittedName>
        <fullName evidence="5">Transcriptional regulator</fullName>
    </submittedName>
</protein>
<dbReference type="SUPFAM" id="SSF46785">
    <property type="entry name" value="Winged helix' DNA-binding domain"/>
    <property type="match status" value="1"/>
</dbReference>
<evidence type="ECO:0000313" key="5">
    <source>
        <dbReference type="EMBL" id="AOT69466.1"/>
    </source>
</evidence>
<dbReference type="NCBIfam" id="TIGR02698">
    <property type="entry name" value="CopY_TcrY"/>
    <property type="match status" value="1"/>
</dbReference>
<dbReference type="GO" id="GO:0003677">
    <property type="term" value="F:DNA binding"/>
    <property type="evidence" value="ECO:0007669"/>
    <property type="project" value="UniProtKB-KW"/>
</dbReference>
<reference evidence="5 6" key="1">
    <citation type="submission" date="2016-09" db="EMBL/GenBank/DDBJ databases">
        <title>Genomic analysis reveals versatility of anaerobic energy metabolism of Geosporobacter ferrireducens IRF9 of phylum Firmicutes.</title>
        <authorList>
            <person name="Kim S.-J."/>
        </authorList>
    </citation>
    <scope>NUCLEOTIDE SEQUENCE [LARGE SCALE GENOMIC DNA]</scope>
    <source>
        <strain evidence="5 6">IRF9</strain>
    </source>
</reference>
<dbReference type="Gene3D" id="1.10.10.10">
    <property type="entry name" value="Winged helix-like DNA-binding domain superfamily/Winged helix DNA-binding domain"/>
    <property type="match status" value="1"/>
</dbReference>
<dbReference type="RefSeq" id="WP_069975166.1">
    <property type="nucleotide sequence ID" value="NZ_CP017269.1"/>
</dbReference>
<keyword evidence="2" id="KW-0805">Transcription regulation</keyword>
<accession>A0A1D8GEY4</accession>
<dbReference type="InterPro" id="IPR036388">
    <property type="entry name" value="WH-like_DNA-bd_sf"/>
</dbReference>
<dbReference type="Proteomes" id="UP000095743">
    <property type="component" value="Chromosome"/>
</dbReference>
<evidence type="ECO:0000256" key="4">
    <source>
        <dbReference type="ARBA" id="ARBA00023163"/>
    </source>
</evidence>
<keyword evidence="3" id="KW-0238">DNA-binding</keyword>
<dbReference type="STRING" id="1424294.Gferi_07705"/>
<keyword evidence="6" id="KW-1185">Reference proteome</keyword>
<gene>
    <name evidence="5" type="ORF">Gferi_07705</name>
</gene>
<dbReference type="Gene3D" id="1.10.4040.10">
    <property type="entry name" value="Penicillinase repressor domain"/>
    <property type="match status" value="1"/>
</dbReference>
<comment type="similarity">
    <text evidence="1">Belongs to the BlaI transcriptional regulatory family.</text>
</comment>
<evidence type="ECO:0000256" key="2">
    <source>
        <dbReference type="ARBA" id="ARBA00023015"/>
    </source>
</evidence>
<organism evidence="5 6">
    <name type="scientific">Geosporobacter ferrireducens</name>
    <dbReference type="NCBI Taxonomy" id="1424294"/>
    <lineage>
        <taxon>Bacteria</taxon>
        <taxon>Bacillati</taxon>
        <taxon>Bacillota</taxon>
        <taxon>Clostridia</taxon>
        <taxon>Peptostreptococcales</taxon>
        <taxon>Thermotaleaceae</taxon>
        <taxon>Geosporobacter</taxon>
    </lineage>
</organism>
<dbReference type="KEGG" id="gfe:Gferi_07705"/>
<dbReference type="OrthoDB" id="9795583at2"/>
<dbReference type="EMBL" id="CP017269">
    <property type="protein sequence ID" value="AOT69466.1"/>
    <property type="molecule type" value="Genomic_DNA"/>
</dbReference>
<dbReference type="InterPro" id="IPR036390">
    <property type="entry name" value="WH_DNA-bd_sf"/>
</dbReference>
<sequence length="128" mass="15166">MQLFPKISDAEWEVMKIIWRGNRITSEEIIISLSEKMDWSAPTVKTFINRLHKKGAIGFEKSGRNYIYYPLVSEKDCIRTERKSFVEKVYDGAVSMLFSNFIEEEPLSDQEIERLQKLLEEKKTQRKK</sequence>
<dbReference type="GO" id="GO:0045892">
    <property type="term" value="P:negative regulation of DNA-templated transcription"/>
    <property type="evidence" value="ECO:0007669"/>
    <property type="project" value="InterPro"/>
</dbReference>
<name>A0A1D8GEY4_9FIRM</name>
<dbReference type="InterPro" id="IPR014071">
    <property type="entry name" value="Cu_transp_CopY/TcrY"/>
</dbReference>
<evidence type="ECO:0000256" key="3">
    <source>
        <dbReference type="ARBA" id="ARBA00023125"/>
    </source>
</evidence>